<evidence type="ECO:0000313" key="1">
    <source>
        <dbReference type="EMBL" id="CAK5073444.1"/>
    </source>
</evidence>
<dbReference type="Proteomes" id="UP001497535">
    <property type="component" value="Unassembled WGS sequence"/>
</dbReference>
<name>A0ACB0Z391_MELEN</name>
<accession>A0ACB0Z391</accession>
<reference evidence="1" key="1">
    <citation type="submission" date="2023-11" db="EMBL/GenBank/DDBJ databases">
        <authorList>
            <person name="Poullet M."/>
        </authorList>
    </citation>
    <scope>NUCLEOTIDE SEQUENCE</scope>
    <source>
        <strain evidence="1">E1834</strain>
    </source>
</reference>
<keyword evidence="2" id="KW-1185">Reference proteome</keyword>
<evidence type="ECO:0000313" key="2">
    <source>
        <dbReference type="Proteomes" id="UP001497535"/>
    </source>
</evidence>
<gene>
    <name evidence="1" type="ORF">MENTE1834_LOCUS20115</name>
</gene>
<proteinExistence type="predicted"/>
<dbReference type="EMBL" id="CAVMJV010000023">
    <property type="protein sequence ID" value="CAK5073444.1"/>
    <property type="molecule type" value="Genomic_DNA"/>
</dbReference>
<comment type="caution">
    <text evidence="1">The sequence shown here is derived from an EMBL/GenBank/DDBJ whole genome shotgun (WGS) entry which is preliminary data.</text>
</comment>
<organism evidence="1 2">
    <name type="scientific">Meloidogyne enterolobii</name>
    <name type="common">Root-knot nematode worm</name>
    <name type="synonym">Meloidogyne mayaguensis</name>
    <dbReference type="NCBI Taxonomy" id="390850"/>
    <lineage>
        <taxon>Eukaryota</taxon>
        <taxon>Metazoa</taxon>
        <taxon>Ecdysozoa</taxon>
        <taxon>Nematoda</taxon>
        <taxon>Chromadorea</taxon>
        <taxon>Rhabditida</taxon>
        <taxon>Tylenchina</taxon>
        <taxon>Tylenchomorpha</taxon>
        <taxon>Tylenchoidea</taxon>
        <taxon>Meloidogynidae</taxon>
        <taxon>Meloidogyninae</taxon>
        <taxon>Meloidogyne</taxon>
    </lineage>
</organism>
<protein>
    <submittedName>
        <fullName evidence="1">Uncharacterized protein</fullName>
    </submittedName>
</protein>
<sequence>MAQLQLKQTSKVVSLLPDYILGLWDDFEKQRDYIREVTISNTGKKRNHPRKHAIKEESIVNTLNEASYETDQAILNTLDILSHHIQGYVNGLYVDVNEDGKSGDDSMEYNEGLNKSRGGGGRKKPKPSTSSGLC</sequence>